<reference evidence="1" key="1">
    <citation type="submission" date="2022-08" db="EMBL/GenBank/DDBJ databases">
        <title>Genome Sequence of Fusarium decemcellulare.</title>
        <authorList>
            <person name="Buettner E."/>
        </authorList>
    </citation>
    <scope>NUCLEOTIDE SEQUENCE</scope>
    <source>
        <strain evidence="1">Babe19</strain>
    </source>
</reference>
<protein>
    <submittedName>
        <fullName evidence="1">Uncharacterized protein</fullName>
    </submittedName>
</protein>
<dbReference type="EMBL" id="JANRMS010002435">
    <property type="protein sequence ID" value="KAJ3522497.1"/>
    <property type="molecule type" value="Genomic_DNA"/>
</dbReference>
<accession>A0ACC1RMQ8</accession>
<comment type="caution">
    <text evidence="1">The sequence shown here is derived from an EMBL/GenBank/DDBJ whole genome shotgun (WGS) entry which is preliminary data.</text>
</comment>
<evidence type="ECO:0000313" key="2">
    <source>
        <dbReference type="Proteomes" id="UP001148629"/>
    </source>
</evidence>
<gene>
    <name evidence="1" type="ORF">NM208_g12836</name>
</gene>
<evidence type="ECO:0000313" key="1">
    <source>
        <dbReference type="EMBL" id="KAJ3522497.1"/>
    </source>
</evidence>
<organism evidence="1 2">
    <name type="scientific">Fusarium decemcellulare</name>
    <dbReference type="NCBI Taxonomy" id="57161"/>
    <lineage>
        <taxon>Eukaryota</taxon>
        <taxon>Fungi</taxon>
        <taxon>Dikarya</taxon>
        <taxon>Ascomycota</taxon>
        <taxon>Pezizomycotina</taxon>
        <taxon>Sordariomycetes</taxon>
        <taxon>Hypocreomycetidae</taxon>
        <taxon>Hypocreales</taxon>
        <taxon>Nectriaceae</taxon>
        <taxon>Fusarium</taxon>
        <taxon>Fusarium decemcellulare species complex</taxon>
    </lineage>
</organism>
<proteinExistence type="predicted"/>
<keyword evidence="2" id="KW-1185">Reference proteome</keyword>
<name>A0ACC1RMQ8_9HYPO</name>
<dbReference type="Proteomes" id="UP001148629">
    <property type="component" value="Unassembled WGS sequence"/>
</dbReference>
<sequence>MRGPPTWYSVLTADRFILFEFPGCLHLARGYEAVDEVRPTKSVTFTGSGALDEEKERAWAAEMADLITELVGKRGTTLGLERMNANVAVGLRDHGLNIVDAQKAIEMARTVKSPEKMKRITASLQAIEVAVGNFRDAVRPGLTKNELWSVMHESVIEQNYDHVETHLLSAGPRTNPWFQESVSYVIKENELVALDTGVVGCHGFYSDVSRTFHTGPGPPSDEHRELYKAAYEQMHHNMGILKPGLTFREYAEQAWDIPEQYWASRYFLSAHRCGLTGEYPYLYHRGEFPNAG</sequence>